<dbReference type="SUPFAM" id="SSF75011">
    <property type="entry name" value="3-carboxy-cis,cis-mucoante lactonizing enzyme"/>
    <property type="match status" value="1"/>
</dbReference>
<evidence type="ECO:0000313" key="2">
    <source>
        <dbReference type="Proteomes" id="UP001500359"/>
    </source>
</evidence>
<sequence>MRIHGSTATVLNVNLDIYGMKKMTSKSIKAMVASVTVGMLFILIGCSKVTQTTETVTTQTKSPSNSEETQGIVLLSGLPTLGTKDSIAILEMDPESPQFGDILYEYELPKYDAPLHHLYYSPNGRLYATGLGTQCSLAEVLLSRDAQGAPSINDVTCLDTQGQSVGEDIMWHTVNGKPHMFVTFMGGTGLDQVDAGSVGVFDPQSNELIKIIEARKSMVGEGQPYIMYPHGISAFGDRMVVTSSVHPNLTDGVGNAITVIDLNTLEPIENIVTEDAKPVGYPSSPVEVLFVRPSIVEGVEPAVLVNTMFGFETWKIPYNESDKSFGTPVKLYDGASAGTGVPLEFYGNQNELFISHGLPGVVKRYSLTDLPELVSSGADIQAEAGAHHMIFYKTASGKDVIAIQNNLLNLGNAADEDPTDVDFIAKLNHHSLTVHDLATGERLGEINIKERYNKGIDNIEALFGSGFVHHH</sequence>
<evidence type="ECO:0000313" key="1">
    <source>
        <dbReference type="EMBL" id="GAA0859002.1"/>
    </source>
</evidence>
<name>A0ABN1LQB3_9ALTE</name>
<comment type="caution">
    <text evidence="1">The sequence shown here is derived from an EMBL/GenBank/DDBJ whole genome shotgun (WGS) entry which is preliminary data.</text>
</comment>
<gene>
    <name evidence="1" type="ORF">GCM10009114_30770</name>
</gene>
<accession>A0ABN1LQB3</accession>
<dbReference type="Proteomes" id="UP001500359">
    <property type="component" value="Unassembled WGS sequence"/>
</dbReference>
<dbReference type="EMBL" id="BAAAFD010000010">
    <property type="protein sequence ID" value="GAA0859002.1"/>
    <property type="molecule type" value="Genomic_DNA"/>
</dbReference>
<keyword evidence="2" id="KW-1185">Reference proteome</keyword>
<protein>
    <submittedName>
        <fullName evidence="1">Uncharacterized protein</fullName>
    </submittedName>
</protein>
<organism evidence="1 2">
    <name type="scientific">Aliiglaciecola litoralis</name>
    <dbReference type="NCBI Taxonomy" id="582857"/>
    <lineage>
        <taxon>Bacteria</taxon>
        <taxon>Pseudomonadati</taxon>
        <taxon>Pseudomonadota</taxon>
        <taxon>Gammaproteobacteria</taxon>
        <taxon>Alteromonadales</taxon>
        <taxon>Alteromonadaceae</taxon>
        <taxon>Aliiglaciecola</taxon>
    </lineage>
</organism>
<proteinExistence type="predicted"/>
<reference evidence="1 2" key="1">
    <citation type="journal article" date="2019" name="Int. J. Syst. Evol. Microbiol.">
        <title>The Global Catalogue of Microorganisms (GCM) 10K type strain sequencing project: providing services to taxonomists for standard genome sequencing and annotation.</title>
        <authorList>
            <consortium name="The Broad Institute Genomics Platform"/>
            <consortium name="The Broad Institute Genome Sequencing Center for Infectious Disease"/>
            <person name="Wu L."/>
            <person name="Ma J."/>
        </authorList>
    </citation>
    <scope>NUCLEOTIDE SEQUENCE [LARGE SCALE GENOMIC DNA]</scope>
    <source>
        <strain evidence="1 2">JCM 15896</strain>
    </source>
</reference>